<proteinExistence type="predicted"/>
<dbReference type="AlphaFoldDB" id="A0A3M0K4I8"/>
<reference evidence="2 3" key="1">
    <citation type="submission" date="2018-07" db="EMBL/GenBank/DDBJ databases">
        <title>A high quality draft genome assembly of the barn swallow (H. rustica rustica).</title>
        <authorList>
            <person name="Formenti G."/>
            <person name="Chiara M."/>
            <person name="Poveda L."/>
            <person name="Francoijs K.-J."/>
            <person name="Bonisoli-Alquati A."/>
            <person name="Canova L."/>
            <person name="Gianfranceschi L."/>
            <person name="Horner D.S."/>
            <person name="Saino N."/>
        </authorList>
    </citation>
    <scope>NUCLEOTIDE SEQUENCE [LARGE SCALE GENOMIC DNA]</scope>
    <source>
        <strain evidence="2">Chelidonia</strain>
        <tissue evidence="2">Blood</tissue>
    </source>
</reference>
<comment type="caution">
    <text evidence="2">The sequence shown here is derived from an EMBL/GenBank/DDBJ whole genome shotgun (WGS) entry which is preliminary data.</text>
</comment>
<evidence type="ECO:0000313" key="3">
    <source>
        <dbReference type="Proteomes" id="UP000269221"/>
    </source>
</evidence>
<evidence type="ECO:0000313" key="2">
    <source>
        <dbReference type="EMBL" id="RMC02007.1"/>
    </source>
</evidence>
<name>A0A3M0K4I8_HIRRU</name>
<feature type="region of interest" description="Disordered" evidence="1">
    <location>
        <begin position="1"/>
        <end position="25"/>
    </location>
</feature>
<gene>
    <name evidence="2" type="ORF">DUI87_21169</name>
</gene>
<sequence length="100" mass="10566">MASPAATVRLRGEEPAWEPGTSAGIEPSLGAWHQCGDRTQPGILAPVAPGIEPSLGYWHQCGNRTQPGILGTSVGIEPSLGYWHQCGNRTQPGILAPLRE</sequence>
<keyword evidence="3" id="KW-1185">Reference proteome</keyword>
<dbReference type="Proteomes" id="UP000269221">
    <property type="component" value="Unassembled WGS sequence"/>
</dbReference>
<organism evidence="2 3">
    <name type="scientific">Hirundo rustica rustica</name>
    <dbReference type="NCBI Taxonomy" id="333673"/>
    <lineage>
        <taxon>Eukaryota</taxon>
        <taxon>Metazoa</taxon>
        <taxon>Chordata</taxon>
        <taxon>Craniata</taxon>
        <taxon>Vertebrata</taxon>
        <taxon>Euteleostomi</taxon>
        <taxon>Archelosauria</taxon>
        <taxon>Archosauria</taxon>
        <taxon>Dinosauria</taxon>
        <taxon>Saurischia</taxon>
        <taxon>Theropoda</taxon>
        <taxon>Coelurosauria</taxon>
        <taxon>Aves</taxon>
        <taxon>Neognathae</taxon>
        <taxon>Neoaves</taxon>
        <taxon>Telluraves</taxon>
        <taxon>Australaves</taxon>
        <taxon>Passeriformes</taxon>
        <taxon>Sylvioidea</taxon>
        <taxon>Hirundinidae</taxon>
        <taxon>Hirundo</taxon>
    </lineage>
</organism>
<dbReference type="EMBL" id="QRBI01000134">
    <property type="protein sequence ID" value="RMC02007.1"/>
    <property type="molecule type" value="Genomic_DNA"/>
</dbReference>
<protein>
    <submittedName>
        <fullName evidence="2">Uncharacterized protein</fullName>
    </submittedName>
</protein>
<evidence type="ECO:0000256" key="1">
    <source>
        <dbReference type="SAM" id="MobiDB-lite"/>
    </source>
</evidence>
<accession>A0A3M0K4I8</accession>